<gene>
    <name evidence="2" type="ORF">ACFPYJ_32045</name>
</gene>
<accession>A0ABW0W897</accession>
<keyword evidence="3" id="KW-1185">Reference proteome</keyword>
<dbReference type="RefSeq" id="WP_379192474.1">
    <property type="nucleotide sequence ID" value="NZ_JBHSOW010000131.1"/>
</dbReference>
<dbReference type="Proteomes" id="UP001596047">
    <property type="component" value="Unassembled WGS sequence"/>
</dbReference>
<evidence type="ECO:0000256" key="1">
    <source>
        <dbReference type="SAM" id="Phobius"/>
    </source>
</evidence>
<dbReference type="EMBL" id="JBHSOW010000131">
    <property type="protein sequence ID" value="MFC5653673.1"/>
    <property type="molecule type" value="Genomic_DNA"/>
</dbReference>
<evidence type="ECO:0000313" key="2">
    <source>
        <dbReference type="EMBL" id="MFC5653673.1"/>
    </source>
</evidence>
<organism evidence="2 3">
    <name type="scientific">Paenibacillus solisilvae</name>
    <dbReference type="NCBI Taxonomy" id="2486751"/>
    <lineage>
        <taxon>Bacteria</taxon>
        <taxon>Bacillati</taxon>
        <taxon>Bacillota</taxon>
        <taxon>Bacilli</taxon>
        <taxon>Bacillales</taxon>
        <taxon>Paenibacillaceae</taxon>
        <taxon>Paenibacillus</taxon>
    </lineage>
</organism>
<proteinExistence type="predicted"/>
<name>A0ABW0W897_9BACL</name>
<reference evidence="3" key="1">
    <citation type="journal article" date="2019" name="Int. J. Syst. Evol. Microbiol.">
        <title>The Global Catalogue of Microorganisms (GCM) 10K type strain sequencing project: providing services to taxonomists for standard genome sequencing and annotation.</title>
        <authorList>
            <consortium name="The Broad Institute Genomics Platform"/>
            <consortium name="The Broad Institute Genome Sequencing Center for Infectious Disease"/>
            <person name="Wu L."/>
            <person name="Ma J."/>
        </authorList>
    </citation>
    <scope>NUCLEOTIDE SEQUENCE [LARGE SCALE GENOMIC DNA]</scope>
    <source>
        <strain evidence="3">CGMCC 1.3240</strain>
    </source>
</reference>
<keyword evidence="1" id="KW-0812">Transmembrane</keyword>
<keyword evidence="1" id="KW-0472">Membrane</keyword>
<protein>
    <recommendedName>
        <fullName evidence="4">Exosporium protein C</fullName>
    </recommendedName>
</protein>
<evidence type="ECO:0000313" key="3">
    <source>
        <dbReference type="Proteomes" id="UP001596047"/>
    </source>
</evidence>
<comment type="caution">
    <text evidence="2">The sequence shown here is derived from an EMBL/GenBank/DDBJ whole genome shotgun (WGS) entry which is preliminary data.</text>
</comment>
<sequence>MPTVINYNRARLNNITNGTVVTLTPATSPLLLLTMGIYVAAPVSFLEIMSSVGFETPDNDTLVTVRVDVDFVTQGASDVFIATPNSQQLTFHTILENLTVGHHVIQLFASTDADIGIDGPVTMSAWVLA</sequence>
<evidence type="ECO:0008006" key="4">
    <source>
        <dbReference type="Google" id="ProtNLM"/>
    </source>
</evidence>
<feature type="transmembrane region" description="Helical" evidence="1">
    <location>
        <begin position="20"/>
        <end position="41"/>
    </location>
</feature>
<keyword evidence="1" id="KW-1133">Transmembrane helix</keyword>